<evidence type="ECO:0000313" key="1">
    <source>
        <dbReference type="EMBL" id="JAH47212.1"/>
    </source>
</evidence>
<protein>
    <submittedName>
        <fullName evidence="1">Uncharacterized protein</fullName>
    </submittedName>
</protein>
<name>A0A0E9T124_ANGAN</name>
<sequence length="27" mass="3035">MVESLYYINTGQHQYLNNDVLAGSDCS</sequence>
<dbReference type="EMBL" id="GBXM01061365">
    <property type="protein sequence ID" value="JAH47212.1"/>
    <property type="molecule type" value="Transcribed_RNA"/>
</dbReference>
<reference evidence="1" key="1">
    <citation type="submission" date="2014-11" db="EMBL/GenBank/DDBJ databases">
        <authorList>
            <person name="Amaro Gonzalez C."/>
        </authorList>
    </citation>
    <scope>NUCLEOTIDE SEQUENCE</scope>
</reference>
<dbReference type="AlphaFoldDB" id="A0A0E9T124"/>
<reference evidence="1" key="2">
    <citation type="journal article" date="2015" name="Fish Shellfish Immunol.">
        <title>Early steps in the European eel (Anguilla anguilla)-Vibrio vulnificus interaction in the gills: Role of the RtxA13 toxin.</title>
        <authorList>
            <person name="Callol A."/>
            <person name="Pajuelo D."/>
            <person name="Ebbesson L."/>
            <person name="Teles M."/>
            <person name="MacKenzie S."/>
            <person name="Amaro C."/>
        </authorList>
    </citation>
    <scope>NUCLEOTIDE SEQUENCE</scope>
</reference>
<accession>A0A0E9T124</accession>
<organism evidence="1">
    <name type="scientific">Anguilla anguilla</name>
    <name type="common">European freshwater eel</name>
    <name type="synonym">Muraena anguilla</name>
    <dbReference type="NCBI Taxonomy" id="7936"/>
    <lineage>
        <taxon>Eukaryota</taxon>
        <taxon>Metazoa</taxon>
        <taxon>Chordata</taxon>
        <taxon>Craniata</taxon>
        <taxon>Vertebrata</taxon>
        <taxon>Euteleostomi</taxon>
        <taxon>Actinopterygii</taxon>
        <taxon>Neopterygii</taxon>
        <taxon>Teleostei</taxon>
        <taxon>Anguilliformes</taxon>
        <taxon>Anguillidae</taxon>
        <taxon>Anguilla</taxon>
    </lineage>
</organism>
<proteinExistence type="predicted"/>